<evidence type="ECO:0000313" key="8">
    <source>
        <dbReference type="Proteomes" id="UP000054359"/>
    </source>
</evidence>
<gene>
    <name evidence="7" type="ORF">X975_07976</name>
</gene>
<evidence type="ECO:0000259" key="6">
    <source>
        <dbReference type="PROSITE" id="PS50240"/>
    </source>
</evidence>
<keyword evidence="2" id="KW-0964">Secreted</keyword>
<dbReference type="PROSITE" id="PS50240">
    <property type="entry name" value="TRYPSIN_DOM"/>
    <property type="match status" value="1"/>
</dbReference>
<dbReference type="PROSITE" id="PS00134">
    <property type="entry name" value="TRYPSIN_HIS"/>
    <property type="match status" value="1"/>
</dbReference>
<keyword evidence="4" id="KW-0378">Hydrolase</keyword>
<dbReference type="GO" id="GO:0004252">
    <property type="term" value="F:serine-type endopeptidase activity"/>
    <property type="evidence" value="ECO:0007669"/>
    <property type="project" value="InterPro"/>
</dbReference>
<dbReference type="InterPro" id="IPR018114">
    <property type="entry name" value="TRYPSIN_HIS"/>
</dbReference>
<keyword evidence="5" id="KW-0732">Signal</keyword>
<keyword evidence="8" id="KW-1185">Reference proteome</keyword>
<organism evidence="7 8">
    <name type="scientific">Stegodyphus mimosarum</name>
    <name type="common">African social velvet spider</name>
    <dbReference type="NCBI Taxonomy" id="407821"/>
    <lineage>
        <taxon>Eukaryota</taxon>
        <taxon>Metazoa</taxon>
        <taxon>Ecdysozoa</taxon>
        <taxon>Arthropoda</taxon>
        <taxon>Chelicerata</taxon>
        <taxon>Arachnida</taxon>
        <taxon>Araneae</taxon>
        <taxon>Araneomorphae</taxon>
        <taxon>Entelegynae</taxon>
        <taxon>Eresoidea</taxon>
        <taxon>Eresidae</taxon>
        <taxon>Stegodyphus</taxon>
    </lineage>
</organism>
<dbReference type="GO" id="GO:0016485">
    <property type="term" value="P:protein processing"/>
    <property type="evidence" value="ECO:0007669"/>
    <property type="project" value="UniProtKB-ARBA"/>
</dbReference>
<evidence type="ECO:0000313" key="7">
    <source>
        <dbReference type="EMBL" id="KFM63499.1"/>
    </source>
</evidence>
<dbReference type="OMA" id="FNTHRIP"/>
<proteinExistence type="predicted"/>
<keyword evidence="4" id="KW-0645">Protease</keyword>
<dbReference type="GO" id="GO:0005576">
    <property type="term" value="C:extracellular region"/>
    <property type="evidence" value="ECO:0007669"/>
    <property type="project" value="UniProtKB-SubCell"/>
</dbReference>
<dbReference type="CDD" id="cd00190">
    <property type="entry name" value="Tryp_SPc"/>
    <property type="match status" value="1"/>
</dbReference>
<feature type="chain" id="PRO_5001829608" evidence="5">
    <location>
        <begin position="20"/>
        <end position="444"/>
    </location>
</feature>
<evidence type="ECO:0000256" key="2">
    <source>
        <dbReference type="ARBA" id="ARBA00022525"/>
    </source>
</evidence>
<dbReference type="AlphaFoldDB" id="A0A087TEG0"/>
<dbReference type="InterPro" id="IPR009003">
    <property type="entry name" value="Peptidase_S1_PA"/>
</dbReference>
<dbReference type="SMART" id="SM00020">
    <property type="entry name" value="Tryp_SPc"/>
    <property type="match status" value="1"/>
</dbReference>
<dbReference type="InterPro" id="IPR001254">
    <property type="entry name" value="Trypsin_dom"/>
</dbReference>
<feature type="signal peptide" evidence="5">
    <location>
        <begin position="1"/>
        <end position="19"/>
    </location>
</feature>
<evidence type="ECO:0000256" key="3">
    <source>
        <dbReference type="ARBA" id="ARBA00023157"/>
    </source>
</evidence>
<dbReference type="PANTHER" id="PTHR24252">
    <property type="entry name" value="ACROSIN-RELATED"/>
    <property type="match status" value="1"/>
</dbReference>
<dbReference type="SUPFAM" id="SSF50494">
    <property type="entry name" value="Trypsin-like serine proteases"/>
    <property type="match status" value="1"/>
</dbReference>
<dbReference type="PANTHER" id="PTHR24252:SF7">
    <property type="entry name" value="HYALIN"/>
    <property type="match status" value="1"/>
</dbReference>
<protein>
    <submittedName>
        <fullName evidence="7">Trypsin-1</fullName>
    </submittedName>
</protein>
<dbReference type="InterPro" id="IPR001314">
    <property type="entry name" value="Peptidase_S1A"/>
</dbReference>
<dbReference type="EMBL" id="KK114854">
    <property type="protein sequence ID" value="KFM63499.1"/>
    <property type="molecule type" value="Genomic_DNA"/>
</dbReference>
<comment type="subcellular location">
    <subcellularLocation>
        <location evidence="1">Secreted</location>
    </subcellularLocation>
</comment>
<keyword evidence="3" id="KW-1015">Disulfide bond</keyword>
<dbReference type="Pfam" id="PF00089">
    <property type="entry name" value="Trypsin"/>
    <property type="match status" value="1"/>
</dbReference>
<dbReference type="Gene3D" id="2.40.10.10">
    <property type="entry name" value="Trypsin-like serine proteases"/>
    <property type="match status" value="2"/>
</dbReference>
<feature type="non-terminal residue" evidence="7">
    <location>
        <position position="444"/>
    </location>
</feature>
<dbReference type="PRINTS" id="PR00722">
    <property type="entry name" value="CHYMOTRYPSIN"/>
</dbReference>
<dbReference type="STRING" id="407821.A0A087TEG0"/>
<sequence>MKILCSVIFISEFLSLVNGFFKAPGMTNVDSPYDHLLRNGPSGTDNEWDSHTLAIRDHQPWNIPKIYSFYHKHQNNDFSPYSGMVPEIPSVSGQEAQFTGFSRELSLYHPMPGLLPESKGHFGLIPESMEMSTGVPDPMGFTGRVPNSIGISENQYDETDVSEKLPEPVGLSKRLPENEEQMGMIGQGEQRVVGGRDVADGEIPWQISLQRKSMKSGRIFHICGGSIINKEWVVTAAHCVALALLSNYRVVSATTNLRDENRIKQYDSSDYSIHRVVDVHIHDNYDMFRFRNDIALLRVDPPFQFSHKVQSISLPPPGYRAHGHAYASGWGLMQEGVRVTPSKLQAVTLPIVSDTECRKAYGDNLAPTMICAGYREGGKSVCQGDSGGPLFQKHGGQAVLIGVVSWGVGCARPGKPGVYTEVAHYIDWIEGIAGGGLRSRNIVH</sequence>
<dbReference type="FunFam" id="2.40.10.10:FF:000047">
    <property type="entry name" value="Trypsin eta"/>
    <property type="match status" value="1"/>
</dbReference>
<evidence type="ECO:0000256" key="4">
    <source>
        <dbReference type="RuleBase" id="RU363034"/>
    </source>
</evidence>
<dbReference type="InterPro" id="IPR043504">
    <property type="entry name" value="Peptidase_S1_PA_chymotrypsin"/>
</dbReference>
<name>A0A087TEG0_STEMI</name>
<evidence type="ECO:0000256" key="5">
    <source>
        <dbReference type="SAM" id="SignalP"/>
    </source>
</evidence>
<reference evidence="7 8" key="1">
    <citation type="submission" date="2013-11" db="EMBL/GenBank/DDBJ databases">
        <title>Genome sequencing of Stegodyphus mimosarum.</title>
        <authorList>
            <person name="Bechsgaard J."/>
        </authorList>
    </citation>
    <scope>NUCLEOTIDE SEQUENCE [LARGE SCALE GENOMIC DNA]</scope>
</reference>
<dbReference type="PROSITE" id="PS00135">
    <property type="entry name" value="TRYPSIN_SER"/>
    <property type="match status" value="1"/>
</dbReference>
<dbReference type="OrthoDB" id="10059102at2759"/>
<accession>A0A087TEG0</accession>
<evidence type="ECO:0000256" key="1">
    <source>
        <dbReference type="ARBA" id="ARBA00004613"/>
    </source>
</evidence>
<dbReference type="InterPro" id="IPR033116">
    <property type="entry name" value="TRYPSIN_SER"/>
</dbReference>
<feature type="domain" description="Peptidase S1" evidence="6">
    <location>
        <begin position="192"/>
        <end position="434"/>
    </location>
</feature>
<keyword evidence="4" id="KW-0720">Serine protease</keyword>
<dbReference type="Proteomes" id="UP000054359">
    <property type="component" value="Unassembled WGS sequence"/>
</dbReference>